<keyword evidence="1" id="KW-0472">Membrane</keyword>
<dbReference type="RefSeq" id="XP_007322586.1">
    <property type="nucleotide sequence ID" value="XM_007322524.1"/>
</dbReference>
<feature type="transmembrane region" description="Helical" evidence="1">
    <location>
        <begin position="155"/>
        <end position="175"/>
    </location>
</feature>
<dbReference type="HOGENOM" id="CLU_044614_3_0_1"/>
<dbReference type="KEGG" id="sla:SERLADRAFT_441969"/>
<dbReference type="GeneID" id="18815626"/>
<feature type="transmembrane region" description="Helical" evidence="1">
    <location>
        <begin position="235"/>
        <end position="257"/>
    </location>
</feature>
<feature type="transmembrane region" description="Helical" evidence="1">
    <location>
        <begin position="60"/>
        <end position="84"/>
    </location>
</feature>
<dbReference type="OrthoDB" id="3341077at2759"/>
<sequence>MPAEEVSLVSANLAAVCIESFLYGIFFVLSMSSVFLLIVRHRSQYTQYPAKSRRSILTSPIFVGTILLFITVTTHWIITFLRLFQAFLLYERGTSPLSFYGDLSQATEVVKTGFVMATISISDAMLVCQTDGICVTFTEFPTQIYRLWLIWNHKLSVIILPLFTLMGLTVCGVGATYQLTLYHIEKKLYMSQAGRWVTSDCVFTLCTNIYTMIAWKVWRTNKASRTHGYTQGSLLPILATLVESAALYTLWSIFFFATYQSHTNLHSTILDTWSPVAGIAYTLINVRVGLGHTQSSKQISFASQEPAIIRGQVGGNSYSMRPIAVNITRMDNGGELDMGRFSAEYGQDKVGIREPV</sequence>
<organism>
    <name type="scientific">Serpula lacrymans var. lacrymans (strain S7.9)</name>
    <name type="common">Dry rot fungus</name>
    <dbReference type="NCBI Taxonomy" id="578457"/>
    <lineage>
        <taxon>Eukaryota</taxon>
        <taxon>Fungi</taxon>
        <taxon>Dikarya</taxon>
        <taxon>Basidiomycota</taxon>
        <taxon>Agaricomycotina</taxon>
        <taxon>Agaricomycetes</taxon>
        <taxon>Agaricomycetidae</taxon>
        <taxon>Boletales</taxon>
        <taxon>Coniophorineae</taxon>
        <taxon>Serpulaceae</taxon>
        <taxon>Serpula</taxon>
    </lineage>
</organism>
<name>F8P863_SERL9</name>
<evidence type="ECO:0000256" key="1">
    <source>
        <dbReference type="SAM" id="Phobius"/>
    </source>
</evidence>
<dbReference type="AlphaFoldDB" id="F8P863"/>
<gene>
    <name evidence="2" type="ORF">SERLADRAFT_441969</name>
</gene>
<proteinExistence type="predicted"/>
<keyword evidence="1" id="KW-1133">Transmembrane helix</keyword>
<protein>
    <submittedName>
        <fullName evidence="2">Uncharacterized protein</fullName>
    </submittedName>
</protein>
<keyword evidence="1" id="KW-0812">Transmembrane</keyword>
<evidence type="ECO:0000313" key="2">
    <source>
        <dbReference type="EMBL" id="EGO20620.1"/>
    </source>
</evidence>
<feature type="transmembrane region" description="Helical" evidence="1">
    <location>
        <begin position="20"/>
        <end position="39"/>
    </location>
</feature>
<reference evidence="2" key="1">
    <citation type="submission" date="2011-04" db="EMBL/GenBank/DDBJ databases">
        <title>Evolution of plant cell wall degrading machinery underlies the functional diversity of forest fungi.</title>
        <authorList>
            <consortium name="US DOE Joint Genome Institute (JGI-PGF)"/>
            <person name="Eastwood D.C."/>
            <person name="Floudas D."/>
            <person name="Binder M."/>
            <person name="Majcherczyk A."/>
            <person name="Schneider P."/>
            <person name="Aerts A."/>
            <person name="Asiegbu F.O."/>
            <person name="Baker S.E."/>
            <person name="Barry K."/>
            <person name="Bendiksby M."/>
            <person name="Blumentritt M."/>
            <person name="Coutinho P.M."/>
            <person name="Cullen D."/>
            <person name="Cullen D."/>
            <person name="Gathman A."/>
            <person name="Goodell B."/>
            <person name="Henrissat B."/>
            <person name="Ihrmark K."/>
            <person name="Kauserud H."/>
            <person name="Kohler A."/>
            <person name="LaButti K."/>
            <person name="Lapidus A."/>
            <person name="Lavin J.L."/>
            <person name="Lee Y.-H."/>
            <person name="Lindquist E."/>
            <person name="Lilly W."/>
            <person name="Lucas S."/>
            <person name="Morin E."/>
            <person name="Murat C."/>
            <person name="Oguiza J.A."/>
            <person name="Park J."/>
            <person name="Pisabarro A.G."/>
            <person name="Riley R."/>
            <person name="Rosling A."/>
            <person name="Salamov A."/>
            <person name="Schmidt O."/>
            <person name="Schmutz J."/>
            <person name="Skrede I."/>
            <person name="Stenlid J."/>
            <person name="Wiebenga A."/>
            <person name="Xie X."/>
            <person name="Kues U."/>
            <person name="Hibbett D.S."/>
            <person name="Hoffmeister D."/>
            <person name="Hogberg N."/>
            <person name="Martin F."/>
            <person name="Grigoriev I.V."/>
            <person name="Watkinson S.C."/>
        </authorList>
    </citation>
    <scope>NUCLEOTIDE SEQUENCE</scope>
    <source>
        <strain evidence="2">S7.9</strain>
    </source>
</reference>
<dbReference type="Proteomes" id="UP000008064">
    <property type="component" value="Unassembled WGS sequence"/>
</dbReference>
<accession>F8P863</accession>
<dbReference type="EMBL" id="GL945440">
    <property type="protein sequence ID" value="EGO20620.1"/>
    <property type="molecule type" value="Genomic_DNA"/>
</dbReference>